<evidence type="ECO:0000259" key="2">
    <source>
        <dbReference type="PROSITE" id="PS00716"/>
    </source>
</evidence>
<dbReference type="KEGG" id="dho:Dia5BBH33_21440"/>
<proteinExistence type="predicted"/>
<dbReference type="InterPro" id="IPR000943">
    <property type="entry name" value="RNA_pol_sigma70"/>
</dbReference>
<sequence length="562" mass="62883">MQYRFTQTILHSQSIIKLVTPDENYEGLCESACTQKPIDKDVYLASISQDAISDGDEVYETVSRLTSTEVLNNQLKRLSAKEKLVLMERNGFYEEPKTLEQVGQILNVTRERVRQIEIKAIKKLRIKLRRRGYNENGNSTSIGGFGRQSSTDIKDETVLYRLGDDLIHATGFVFDGGFLVHKGTEFTGHETLSLSIEYRVLRRELVNEGYIKNNVFVKDYVFNDKREAAIALLGRMVSRKAAKTLWDAGNPKTKVADNLTDTLVINLSQDNKNTDQTKESETVPNGGNEGGNAATDGEVGNPSQADSKAEVVLYQLNNDRIHATGSIVEGGFLVHEGAKFSYHEDLSLAMWCYVLRRKLLNEGYVKNNVFIKDYRFNDKRKAAMALLGKNIPERTAEALWIAEDSKPEVADNLIDTAVTSQPQDNENTEPTKELGTIPNGEGEDGKAASANEVNNPLPTDSKDETVVYRLNDDWIQATGSIVDGGFLVHEKADFSGAEARAIARKYHDLRRKLLNEGCVKNNVFVKNHVFKSKYEAAIVLLGRHVSEEAERVLWFATGSYKV</sequence>
<dbReference type="Proteomes" id="UP000320585">
    <property type="component" value="Chromosome"/>
</dbReference>
<dbReference type="Pfam" id="PF04545">
    <property type="entry name" value="Sigma70_r4"/>
    <property type="match status" value="1"/>
</dbReference>
<evidence type="ECO:0000256" key="1">
    <source>
        <dbReference type="SAM" id="MobiDB-lite"/>
    </source>
</evidence>
<dbReference type="AlphaFoldDB" id="A0A8D4UWB1"/>
<feature type="compositionally biased region" description="Basic and acidic residues" evidence="1">
    <location>
        <begin position="272"/>
        <end position="281"/>
    </location>
</feature>
<organism evidence="3 4">
    <name type="scientific">Dialister hominis</name>
    <dbReference type="NCBI Taxonomy" id="2582419"/>
    <lineage>
        <taxon>Bacteria</taxon>
        <taxon>Bacillati</taxon>
        <taxon>Bacillota</taxon>
        <taxon>Negativicutes</taxon>
        <taxon>Veillonellales</taxon>
        <taxon>Veillonellaceae</taxon>
        <taxon>Dialister</taxon>
    </lineage>
</organism>
<dbReference type="PROSITE" id="PS00716">
    <property type="entry name" value="SIGMA70_2"/>
    <property type="match status" value="1"/>
</dbReference>
<dbReference type="PANTHER" id="PTHR30603">
    <property type="entry name" value="RNA POLYMERASE SIGMA FACTOR RPO"/>
    <property type="match status" value="1"/>
</dbReference>
<dbReference type="CDD" id="cd06171">
    <property type="entry name" value="Sigma70_r4"/>
    <property type="match status" value="1"/>
</dbReference>
<dbReference type="InterPro" id="IPR036388">
    <property type="entry name" value="WH-like_DNA-bd_sf"/>
</dbReference>
<feature type="region of interest" description="Disordered" evidence="1">
    <location>
        <begin position="417"/>
        <end position="460"/>
    </location>
</feature>
<dbReference type="EMBL" id="AP019697">
    <property type="protein sequence ID" value="BBK26209.1"/>
    <property type="molecule type" value="Genomic_DNA"/>
</dbReference>
<feature type="domain" description="RNA polymerase sigma-70" evidence="2">
    <location>
        <begin position="98"/>
        <end position="124"/>
    </location>
</feature>
<feature type="region of interest" description="Disordered" evidence="1">
    <location>
        <begin position="268"/>
        <end position="303"/>
    </location>
</feature>
<dbReference type="GeneID" id="92717335"/>
<dbReference type="GO" id="GO:0003700">
    <property type="term" value="F:DNA-binding transcription factor activity"/>
    <property type="evidence" value="ECO:0007669"/>
    <property type="project" value="InterPro"/>
</dbReference>
<dbReference type="SUPFAM" id="SSF88659">
    <property type="entry name" value="Sigma3 and sigma4 domains of RNA polymerase sigma factors"/>
    <property type="match status" value="1"/>
</dbReference>
<name>A0A8D4UWB1_9FIRM</name>
<reference evidence="4" key="1">
    <citation type="submission" date="2019-05" db="EMBL/GenBank/DDBJ databases">
        <title>Complete genome sequencing of Dialister sp. strain 5BBH33.</title>
        <authorList>
            <person name="Sakamoto M."/>
            <person name="Murakami T."/>
            <person name="Mori H."/>
        </authorList>
    </citation>
    <scope>NUCLEOTIDE SEQUENCE [LARGE SCALE GENOMIC DNA]</scope>
    <source>
        <strain evidence="4">5BBH33</strain>
    </source>
</reference>
<dbReference type="GO" id="GO:0006352">
    <property type="term" value="P:DNA-templated transcription initiation"/>
    <property type="evidence" value="ECO:0007669"/>
    <property type="project" value="InterPro"/>
</dbReference>
<keyword evidence="4" id="KW-1185">Reference proteome</keyword>
<evidence type="ECO:0000313" key="4">
    <source>
        <dbReference type="Proteomes" id="UP000320585"/>
    </source>
</evidence>
<dbReference type="InterPro" id="IPR013324">
    <property type="entry name" value="RNA_pol_sigma_r3/r4-like"/>
</dbReference>
<dbReference type="InterPro" id="IPR007630">
    <property type="entry name" value="RNA_pol_sigma70_r4"/>
</dbReference>
<gene>
    <name evidence="3" type="ORF">Dia5BBH33_21440</name>
</gene>
<dbReference type="Gene3D" id="1.10.10.10">
    <property type="entry name" value="Winged helix-like DNA-binding domain superfamily/Winged helix DNA-binding domain"/>
    <property type="match status" value="1"/>
</dbReference>
<dbReference type="PANTHER" id="PTHR30603:SF47">
    <property type="entry name" value="RNA POLYMERASE SIGMA FACTOR SIGD, CHLOROPLASTIC"/>
    <property type="match status" value="1"/>
</dbReference>
<evidence type="ECO:0000313" key="3">
    <source>
        <dbReference type="EMBL" id="BBK26209.1"/>
    </source>
</evidence>
<dbReference type="RefSeq" id="WP_144269352.1">
    <property type="nucleotide sequence ID" value="NZ_AP019697.1"/>
</dbReference>
<dbReference type="PRINTS" id="PR00046">
    <property type="entry name" value="SIGMA70FCT"/>
</dbReference>
<accession>A0A8D4UWB1</accession>
<dbReference type="InterPro" id="IPR050239">
    <property type="entry name" value="Sigma-70_RNA_pol_init_factors"/>
</dbReference>
<protein>
    <recommendedName>
        <fullName evidence="2">RNA polymerase sigma-70 domain-containing protein</fullName>
    </recommendedName>
</protein>